<name>A0AB38PL88_STAHA</name>
<dbReference type="PROSITE" id="PS51257">
    <property type="entry name" value="PROKAR_LIPOPROTEIN"/>
    <property type="match status" value="1"/>
</dbReference>
<sequence>MKKILLLVFTNICISLIVSGCSQNIINTISKPKISEEEKFKKKLVGKYFTVYGSYLEFRSNGELKREVLGRKELLKYQVTKYDGKFAEVDFIDVNNNIDTFYFSFDSNGLLEKRYDKEIQGDIYYRE</sequence>
<evidence type="ECO:0000256" key="1">
    <source>
        <dbReference type="SAM" id="SignalP"/>
    </source>
</evidence>
<dbReference type="EMBL" id="VJMP01000001">
    <property type="protein sequence ID" value="TRL79125.1"/>
    <property type="molecule type" value="Genomic_DNA"/>
</dbReference>
<dbReference type="AlphaFoldDB" id="A0AB38PL88"/>
<proteinExistence type="predicted"/>
<reference evidence="2 3" key="1">
    <citation type="submission" date="2019-07" db="EMBL/GenBank/DDBJ databases">
        <title>Genome Sequencing and Assembly of Staphylococcus haemolyticus SDA2.</title>
        <authorList>
            <person name="Emmons C.B."/>
            <person name="Park C."/>
            <person name="Sevigny J.L."/>
            <person name="Andam C."/>
        </authorList>
    </citation>
    <scope>NUCLEOTIDE SEQUENCE [LARGE SCALE GENOMIC DNA]</scope>
    <source>
        <strain evidence="2 3">SDA2</strain>
    </source>
</reference>
<evidence type="ECO:0000313" key="2">
    <source>
        <dbReference type="EMBL" id="TRL79125.1"/>
    </source>
</evidence>
<organism evidence="2 3">
    <name type="scientific">Staphylococcus haemolyticus</name>
    <dbReference type="NCBI Taxonomy" id="1283"/>
    <lineage>
        <taxon>Bacteria</taxon>
        <taxon>Bacillati</taxon>
        <taxon>Bacillota</taxon>
        <taxon>Bacilli</taxon>
        <taxon>Bacillales</taxon>
        <taxon>Staphylococcaceae</taxon>
        <taxon>Staphylococcus</taxon>
    </lineage>
</organism>
<comment type="caution">
    <text evidence="2">The sequence shown here is derived from an EMBL/GenBank/DDBJ whole genome shotgun (WGS) entry which is preliminary data.</text>
</comment>
<dbReference type="Proteomes" id="UP000316594">
    <property type="component" value="Unassembled WGS sequence"/>
</dbReference>
<feature type="signal peptide" evidence="1">
    <location>
        <begin position="1"/>
        <end position="20"/>
    </location>
</feature>
<accession>A0AB38PL88</accession>
<feature type="chain" id="PRO_5044231217" description="Lipoprotein" evidence="1">
    <location>
        <begin position="21"/>
        <end position="127"/>
    </location>
</feature>
<evidence type="ECO:0000313" key="3">
    <source>
        <dbReference type="Proteomes" id="UP000316594"/>
    </source>
</evidence>
<gene>
    <name evidence="2" type="ORF">FNL11_01250</name>
</gene>
<protein>
    <recommendedName>
        <fullName evidence="4">Lipoprotein</fullName>
    </recommendedName>
</protein>
<evidence type="ECO:0008006" key="4">
    <source>
        <dbReference type="Google" id="ProtNLM"/>
    </source>
</evidence>
<dbReference type="RefSeq" id="WP_142837003.1">
    <property type="nucleotide sequence ID" value="NZ_JAHCPB010000002.1"/>
</dbReference>
<keyword evidence="1" id="KW-0732">Signal</keyword>